<gene>
    <name evidence="3" type="ORF">KDL01_21010</name>
</gene>
<dbReference type="PANTHER" id="PTHR43156:SF2">
    <property type="entry name" value="STAGE II SPORULATION PROTEIN E"/>
    <property type="match status" value="1"/>
</dbReference>
<sequence>MQRDLAVERALDAADPDRLVDVLRSALREQYGAAAVELRLADYAIHSLQPARPDSAQADPIIIDGTAQGRAFGSQEPVVAESAGEDRVLHLPVTHRGDRVGVLSVTVPAAACAPPMLDELRRISTVTAREIILAARETDRYEVGRRAERLTLAAEMQWLLLPARSCTRPEFSLGAHLEPAYAIYGDGFDWSVSGGHLTVAVINGMGQGVNAALLTALVVAALRNARRAGLSLADQAVLADEAVFSQHRGKAHVEALLVQFELATGRVEVVDAGSPRLWRVRGDMVEPRHLDAQMPLGMFGDTDYRMEPMRVEPGDRLVIVGDGVYAAASPTGEKFEQRALAHTITATRSLPPAQVPTAVLHALLSHYGQSPLLDDAVVACVDWHGPRSAEGEGESEDA</sequence>
<keyword evidence="4" id="KW-1185">Reference proteome</keyword>
<evidence type="ECO:0000313" key="4">
    <source>
        <dbReference type="Proteomes" id="UP000675781"/>
    </source>
</evidence>
<dbReference type="Proteomes" id="UP000675781">
    <property type="component" value="Unassembled WGS sequence"/>
</dbReference>
<accession>A0A941IUM9</accession>
<dbReference type="InterPro" id="IPR052016">
    <property type="entry name" value="Bact_Sigma-Reg"/>
</dbReference>
<reference evidence="3" key="1">
    <citation type="submission" date="2021-04" db="EMBL/GenBank/DDBJ databases">
        <title>Genome based classification of Actinospica acidithermotolerans sp. nov., an actinobacterium isolated from an Indonesian hot spring.</title>
        <authorList>
            <person name="Kusuma A.B."/>
            <person name="Putra K.E."/>
            <person name="Nafisah S."/>
            <person name="Loh J."/>
            <person name="Nouioui I."/>
            <person name="Goodfellow M."/>
        </authorList>
    </citation>
    <scope>NUCLEOTIDE SEQUENCE</scope>
    <source>
        <strain evidence="3">CSCA 57</strain>
    </source>
</reference>
<dbReference type="InterPro" id="IPR036457">
    <property type="entry name" value="PPM-type-like_dom_sf"/>
</dbReference>
<dbReference type="PANTHER" id="PTHR43156">
    <property type="entry name" value="STAGE II SPORULATION PROTEIN E-RELATED"/>
    <property type="match status" value="1"/>
</dbReference>
<organism evidence="3 4">
    <name type="scientific">Actinospica durhamensis</name>
    <dbReference type="NCBI Taxonomy" id="1508375"/>
    <lineage>
        <taxon>Bacteria</taxon>
        <taxon>Bacillati</taxon>
        <taxon>Actinomycetota</taxon>
        <taxon>Actinomycetes</taxon>
        <taxon>Catenulisporales</taxon>
        <taxon>Actinospicaceae</taxon>
        <taxon>Actinospica</taxon>
    </lineage>
</organism>
<dbReference type="GO" id="GO:0016791">
    <property type="term" value="F:phosphatase activity"/>
    <property type="evidence" value="ECO:0007669"/>
    <property type="project" value="TreeGrafter"/>
</dbReference>
<dbReference type="Pfam" id="PF07228">
    <property type="entry name" value="SpoIIE"/>
    <property type="match status" value="1"/>
</dbReference>
<dbReference type="InterPro" id="IPR001932">
    <property type="entry name" value="PPM-type_phosphatase-like_dom"/>
</dbReference>
<dbReference type="SUPFAM" id="SSF81606">
    <property type="entry name" value="PP2C-like"/>
    <property type="match status" value="1"/>
</dbReference>
<proteinExistence type="predicted"/>
<dbReference type="EMBL" id="JAGSOG010000108">
    <property type="protein sequence ID" value="MBR7835766.1"/>
    <property type="molecule type" value="Genomic_DNA"/>
</dbReference>
<comment type="caution">
    <text evidence="3">The sequence shown here is derived from an EMBL/GenBank/DDBJ whole genome shotgun (WGS) entry which is preliminary data.</text>
</comment>
<dbReference type="RefSeq" id="WP_212530258.1">
    <property type="nucleotide sequence ID" value="NZ_JAGSOG010000108.1"/>
</dbReference>
<evidence type="ECO:0000313" key="3">
    <source>
        <dbReference type="EMBL" id="MBR7835766.1"/>
    </source>
</evidence>
<evidence type="ECO:0000256" key="1">
    <source>
        <dbReference type="ARBA" id="ARBA00022801"/>
    </source>
</evidence>
<name>A0A941IUM9_9ACTN</name>
<dbReference type="SMART" id="SM00331">
    <property type="entry name" value="PP2C_SIG"/>
    <property type="match status" value="1"/>
</dbReference>
<evidence type="ECO:0000259" key="2">
    <source>
        <dbReference type="SMART" id="SM00331"/>
    </source>
</evidence>
<dbReference type="AlphaFoldDB" id="A0A941IUM9"/>
<keyword evidence="1" id="KW-0378">Hydrolase</keyword>
<dbReference type="Gene3D" id="3.60.40.10">
    <property type="entry name" value="PPM-type phosphatase domain"/>
    <property type="match status" value="1"/>
</dbReference>
<protein>
    <submittedName>
        <fullName evidence="3">Serine/threonine-protein phosphatase</fullName>
    </submittedName>
</protein>
<feature type="domain" description="PPM-type phosphatase" evidence="2">
    <location>
        <begin position="168"/>
        <end position="383"/>
    </location>
</feature>